<evidence type="ECO:0000256" key="1">
    <source>
        <dbReference type="ARBA" id="ARBA00022448"/>
    </source>
</evidence>
<keyword evidence="1" id="KW-0813">Transport</keyword>
<evidence type="ECO:0000313" key="5">
    <source>
        <dbReference type="EMBL" id="MEB3428480.1"/>
    </source>
</evidence>
<dbReference type="InterPro" id="IPR027417">
    <property type="entry name" value="P-loop_NTPase"/>
</dbReference>
<evidence type="ECO:0000259" key="4">
    <source>
        <dbReference type="PROSITE" id="PS50893"/>
    </source>
</evidence>
<dbReference type="SUPFAM" id="SSF52540">
    <property type="entry name" value="P-loop containing nucleoside triphosphate hydrolases"/>
    <property type="match status" value="1"/>
</dbReference>
<dbReference type="Pfam" id="PF00005">
    <property type="entry name" value="ABC_tran"/>
    <property type="match status" value="1"/>
</dbReference>
<name>A0AAW9MVG2_9FIRM</name>
<dbReference type="RefSeq" id="WP_324618565.1">
    <property type="nucleotide sequence ID" value="NZ_JAYKOT010000001.1"/>
</dbReference>
<sequence length="219" mass="24791">MKEICRLENIVKKFNMGEEVTPLYNLNLTVNEGDFIIIEGPSGSGKSTLLYLIGTLLKADQGKYFFEGKNIDEYNDSGLSNIRARKIGFLFQESNLIQALTLRQNIEFVSKEKKIDSKELTDLLKKLGLDDRENFLPFQLSGGQRRRAGLARSIICKPKLILADEPTNDLDQKWSDVVMNLLVEKTKENSAVVMVTHNKDLIKFASKSYLLKDGSLKNI</sequence>
<keyword evidence="2" id="KW-0547">Nucleotide-binding</keyword>
<dbReference type="AlphaFoldDB" id="A0AAW9MVG2"/>
<dbReference type="Gene3D" id="3.40.50.300">
    <property type="entry name" value="P-loop containing nucleotide triphosphate hydrolases"/>
    <property type="match status" value="1"/>
</dbReference>
<evidence type="ECO:0000256" key="3">
    <source>
        <dbReference type="ARBA" id="ARBA00022840"/>
    </source>
</evidence>
<evidence type="ECO:0000256" key="2">
    <source>
        <dbReference type="ARBA" id="ARBA00022741"/>
    </source>
</evidence>
<dbReference type="SMART" id="SM00382">
    <property type="entry name" value="AAA"/>
    <property type="match status" value="1"/>
</dbReference>
<dbReference type="EMBL" id="JAYKOT010000001">
    <property type="protein sequence ID" value="MEB3428480.1"/>
    <property type="molecule type" value="Genomic_DNA"/>
</dbReference>
<dbReference type="InterPro" id="IPR003593">
    <property type="entry name" value="AAA+_ATPase"/>
</dbReference>
<dbReference type="GO" id="GO:0016887">
    <property type="term" value="F:ATP hydrolysis activity"/>
    <property type="evidence" value="ECO:0007669"/>
    <property type="project" value="InterPro"/>
</dbReference>
<comment type="caution">
    <text evidence="5">The sequence shown here is derived from an EMBL/GenBank/DDBJ whole genome shotgun (WGS) entry which is preliminary data.</text>
</comment>
<dbReference type="GO" id="GO:0022857">
    <property type="term" value="F:transmembrane transporter activity"/>
    <property type="evidence" value="ECO:0007669"/>
    <property type="project" value="TreeGrafter"/>
</dbReference>
<dbReference type="PROSITE" id="PS50893">
    <property type="entry name" value="ABC_TRANSPORTER_2"/>
    <property type="match status" value="1"/>
</dbReference>
<dbReference type="PROSITE" id="PS00211">
    <property type="entry name" value="ABC_TRANSPORTER_1"/>
    <property type="match status" value="1"/>
</dbReference>
<dbReference type="GO" id="GO:0005524">
    <property type="term" value="F:ATP binding"/>
    <property type="evidence" value="ECO:0007669"/>
    <property type="project" value="UniProtKB-KW"/>
</dbReference>
<gene>
    <name evidence="5" type="ORF">VLK81_00210</name>
</gene>
<reference evidence="5 6" key="1">
    <citation type="submission" date="2024-01" db="EMBL/GenBank/DDBJ databases">
        <title>Complete genome sequence of Citroniella saccharovorans strain M6.X9, isolated from human fecal sample.</title>
        <authorList>
            <person name="Cheng G."/>
            <person name="Westerholm M."/>
            <person name="Schnurer A."/>
        </authorList>
    </citation>
    <scope>NUCLEOTIDE SEQUENCE [LARGE SCALE GENOMIC DNA]</scope>
    <source>
        <strain evidence="5 6">DSM 29873</strain>
    </source>
</reference>
<feature type="domain" description="ABC transporter" evidence="4">
    <location>
        <begin position="5"/>
        <end position="219"/>
    </location>
</feature>
<dbReference type="InterPro" id="IPR017871">
    <property type="entry name" value="ABC_transporter-like_CS"/>
</dbReference>
<evidence type="ECO:0000313" key="6">
    <source>
        <dbReference type="Proteomes" id="UP001357733"/>
    </source>
</evidence>
<dbReference type="InterPro" id="IPR015854">
    <property type="entry name" value="ABC_transpr_LolD-like"/>
</dbReference>
<dbReference type="PANTHER" id="PTHR24220">
    <property type="entry name" value="IMPORT ATP-BINDING PROTEIN"/>
    <property type="match status" value="1"/>
</dbReference>
<keyword evidence="6" id="KW-1185">Reference proteome</keyword>
<dbReference type="GO" id="GO:0005886">
    <property type="term" value="C:plasma membrane"/>
    <property type="evidence" value="ECO:0007669"/>
    <property type="project" value="TreeGrafter"/>
</dbReference>
<proteinExistence type="predicted"/>
<organism evidence="5 6">
    <name type="scientific">Citroniella saccharovorans</name>
    <dbReference type="NCBI Taxonomy" id="2053367"/>
    <lineage>
        <taxon>Bacteria</taxon>
        <taxon>Bacillati</taxon>
        <taxon>Bacillota</taxon>
        <taxon>Tissierellia</taxon>
        <taxon>Tissierellales</taxon>
        <taxon>Peptoniphilaceae</taxon>
        <taxon>Citroniella</taxon>
    </lineage>
</organism>
<dbReference type="InterPro" id="IPR017911">
    <property type="entry name" value="MacB-like_ATP-bd"/>
</dbReference>
<dbReference type="InterPro" id="IPR003439">
    <property type="entry name" value="ABC_transporter-like_ATP-bd"/>
</dbReference>
<accession>A0AAW9MVG2</accession>
<dbReference type="Proteomes" id="UP001357733">
    <property type="component" value="Unassembled WGS sequence"/>
</dbReference>
<dbReference type="CDD" id="cd03255">
    <property type="entry name" value="ABC_MJ0796_LolCDE_FtsE"/>
    <property type="match status" value="1"/>
</dbReference>
<protein>
    <submittedName>
        <fullName evidence="5">ABC transporter ATP-binding protein</fullName>
    </submittedName>
</protein>
<keyword evidence="3 5" id="KW-0067">ATP-binding</keyword>